<feature type="region of interest" description="Disordered" evidence="1">
    <location>
        <begin position="1"/>
        <end position="24"/>
    </location>
</feature>
<accession>A0A6M8BFH0</accession>
<name>A0A6M8BFH0_9CYAN</name>
<organism evidence="2 3">
    <name type="scientific">Thermoleptolyngbya sichuanensis A183</name>
    <dbReference type="NCBI Taxonomy" id="2737172"/>
    <lineage>
        <taxon>Bacteria</taxon>
        <taxon>Bacillati</taxon>
        <taxon>Cyanobacteriota</taxon>
        <taxon>Cyanophyceae</taxon>
        <taxon>Oculatellales</taxon>
        <taxon>Oculatellaceae</taxon>
        <taxon>Thermoleptolyngbya</taxon>
        <taxon>Thermoleptolyngbya sichuanensis</taxon>
    </lineage>
</organism>
<protein>
    <submittedName>
        <fullName evidence="2">Uncharacterized protein</fullName>
    </submittedName>
</protein>
<evidence type="ECO:0000313" key="2">
    <source>
        <dbReference type="EMBL" id="QKD83587.1"/>
    </source>
</evidence>
<sequence>MNPTALMERNGFSKPASAEPKPPSWLHQTTHSFFSSINWDDNPPEVEQVRLDATSSDGPLSLMLTVRQFFTSVNWDGASSSRAIAPEVDLPLSSEPPQPAANAFTLDDFSDLF</sequence>
<gene>
    <name evidence="2" type="ORF">HPC62_16495</name>
</gene>
<dbReference type="KEGG" id="theu:HPC62_16495"/>
<keyword evidence="3" id="KW-1185">Reference proteome</keyword>
<dbReference type="AlphaFoldDB" id="A0A6M8BFH0"/>
<dbReference type="Proteomes" id="UP000505210">
    <property type="component" value="Chromosome"/>
</dbReference>
<dbReference type="EMBL" id="CP053661">
    <property type="protein sequence ID" value="QKD83587.1"/>
    <property type="molecule type" value="Genomic_DNA"/>
</dbReference>
<dbReference type="RefSeq" id="WP_172357456.1">
    <property type="nucleotide sequence ID" value="NZ_CP053661.1"/>
</dbReference>
<proteinExistence type="predicted"/>
<reference evidence="2 3" key="1">
    <citation type="submission" date="2020-05" db="EMBL/GenBank/DDBJ databases">
        <title>Complete genome sequence of of a novel Thermoleptolyngbya strain isolated from hot springs of Ganzi, Sichuan China.</title>
        <authorList>
            <person name="Tang J."/>
            <person name="Daroch M."/>
            <person name="Li L."/>
            <person name="Waleron K."/>
            <person name="Waleron M."/>
            <person name="Waleron M."/>
        </authorList>
    </citation>
    <scope>NUCLEOTIDE SEQUENCE [LARGE SCALE GENOMIC DNA]</scope>
    <source>
        <strain evidence="2 3">PKUAC-SCTA183</strain>
    </source>
</reference>
<evidence type="ECO:0000256" key="1">
    <source>
        <dbReference type="SAM" id="MobiDB-lite"/>
    </source>
</evidence>
<evidence type="ECO:0000313" key="3">
    <source>
        <dbReference type="Proteomes" id="UP000505210"/>
    </source>
</evidence>